<sequence length="43" mass="4613">MPDAYRDAVGAMWVIGFDAPRLSVVLGQGLFFGSLVIRVTSIS</sequence>
<name>A0A7G9YPR7_9EURY</name>
<dbReference type="EMBL" id="MT631401">
    <property type="protein sequence ID" value="QNO50001.1"/>
    <property type="molecule type" value="Genomic_DNA"/>
</dbReference>
<dbReference type="AlphaFoldDB" id="A0A7G9YPR7"/>
<protein>
    <submittedName>
        <fullName evidence="1">Uncharacterized protein</fullName>
    </submittedName>
</protein>
<accession>A0A7G9YPR7</accession>
<gene>
    <name evidence="1" type="ORF">CAGMOKBG_00021</name>
</gene>
<evidence type="ECO:0000313" key="1">
    <source>
        <dbReference type="EMBL" id="QNO50001.1"/>
    </source>
</evidence>
<proteinExistence type="predicted"/>
<reference evidence="1" key="1">
    <citation type="submission" date="2020-06" db="EMBL/GenBank/DDBJ databases">
        <title>Unique genomic features of the anaerobic methanotrophic archaea.</title>
        <authorList>
            <person name="Chadwick G.L."/>
            <person name="Skennerton C.T."/>
            <person name="Laso-Perez R."/>
            <person name="Leu A.O."/>
            <person name="Speth D.R."/>
            <person name="Yu H."/>
            <person name="Morgan-Lang C."/>
            <person name="Hatzenpichler R."/>
            <person name="Goudeau D."/>
            <person name="Malmstrom R."/>
            <person name="Brazelton W.J."/>
            <person name="Woyke T."/>
            <person name="Hallam S.J."/>
            <person name="Tyson G.W."/>
            <person name="Wegener G."/>
            <person name="Boetius A."/>
            <person name="Orphan V."/>
        </authorList>
    </citation>
    <scope>NUCLEOTIDE SEQUENCE</scope>
</reference>
<organism evidence="1">
    <name type="scientific">Candidatus Methanogaster sp. ANME-2c ERB4</name>
    <dbReference type="NCBI Taxonomy" id="2759911"/>
    <lineage>
        <taxon>Archaea</taxon>
        <taxon>Methanobacteriati</taxon>
        <taxon>Methanobacteriota</taxon>
        <taxon>Stenosarchaea group</taxon>
        <taxon>Methanomicrobia</taxon>
        <taxon>Methanosarcinales</taxon>
        <taxon>ANME-2 cluster</taxon>
        <taxon>Candidatus Methanogasteraceae</taxon>
        <taxon>Candidatus Methanogaster</taxon>
    </lineage>
</organism>